<evidence type="ECO:0000256" key="1">
    <source>
        <dbReference type="ARBA" id="ARBA00022723"/>
    </source>
</evidence>
<feature type="region of interest" description="Disordered" evidence="5">
    <location>
        <begin position="31"/>
        <end position="121"/>
    </location>
</feature>
<protein>
    <recommendedName>
        <fullName evidence="6">CHY-type domain-containing protein</fullName>
    </recommendedName>
</protein>
<evidence type="ECO:0000256" key="5">
    <source>
        <dbReference type="SAM" id="MobiDB-lite"/>
    </source>
</evidence>
<keyword evidence="3" id="KW-0862">Zinc</keyword>
<comment type="caution">
    <text evidence="7">The sequence shown here is derived from an EMBL/GenBank/DDBJ whole genome shotgun (WGS) entry which is preliminary data.</text>
</comment>
<dbReference type="AlphaFoldDB" id="A0A8H3EQ22"/>
<feature type="region of interest" description="Disordered" evidence="5">
    <location>
        <begin position="675"/>
        <end position="717"/>
    </location>
</feature>
<feature type="region of interest" description="Disordered" evidence="5">
    <location>
        <begin position="221"/>
        <end position="255"/>
    </location>
</feature>
<organism evidence="7 8">
    <name type="scientific">Heterodermia speciosa</name>
    <dbReference type="NCBI Taxonomy" id="116794"/>
    <lineage>
        <taxon>Eukaryota</taxon>
        <taxon>Fungi</taxon>
        <taxon>Dikarya</taxon>
        <taxon>Ascomycota</taxon>
        <taxon>Pezizomycotina</taxon>
        <taxon>Lecanoromycetes</taxon>
        <taxon>OSLEUM clade</taxon>
        <taxon>Lecanoromycetidae</taxon>
        <taxon>Caliciales</taxon>
        <taxon>Physciaceae</taxon>
        <taxon>Heterodermia</taxon>
    </lineage>
</organism>
<keyword evidence="1" id="KW-0479">Metal-binding</keyword>
<proteinExistence type="predicted"/>
<dbReference type="EMBL" id="CAJPDS010000005">
    <property type="protein sequence ID" value="CAF9906891.1"/>
    <property type="molecule type" value="Genomic_DNA"/>
</dbReference>
<evidence type="ECO:0000313" key="8">
    <source>
        <dbReference type="Proteomes" id="UP000664521"/>
    </source>
</evidence>
<feature type="compositionally biased region" description="Polar residues" evidence="5">
    <location>
        <begin position="222"/>
        <end position="231"/>
    </location>
</feature>
<dbReference type="InterPro" id="IPR037274">
    <property type="entry name" value="Znf_CHY_sf"/>
</dbReference>
<feature type="compositionally biased region" description="Basic and acidic residues" evidence="5">
    <location>
        <begin position="677"/>
        <end position="688"/>
    </location>
</feature>
<dbReference type="GO" id="GO:0008270">
    <property type="term" value="F:zinc ion binding"/>
    <property type="evidence" value="ECO:0007669"/>
    <property type="project" value="UniProtKB-KW"/>
</dbReference>
<dbReference type="InterPro" id="IPR008913">
    <property type="entry name" value="Znf_CHY"/>
</dbReference>
<feature type="compositionally biased region" description="Polar residues" evidence="5">
    <location>
        <begin position="245"/>
        <end position="254"/>
    </location>
</feature>
<reference evidence="7" key="1">
    <citation type="submission" date="2021-03" db="EMBL/GenBank/DDBJ databases">
        <authorList>
            <person name="Tagirdzhanova G."/>
        </authorList>
    </citation>
    <scope>NUCLEOTIDE SEQUENCE</scope>
</reference>
<name>A0A8H3EQ22_9LECA</name>
<feature type="compositionally biased region" description="Low complexity" evidence="5">
    <location>
        <begin position="432"/>
        <end position="441"/>
    </location>
</feature>
<feature type="region of interest" description="Disordered" evidence="5">
    <location>
        <begin position="408"/>
        <end position="450"/>
    </location>
</feature>
<evidence type="ECO:0000259" key="6">
    <source>
        <dbReference type="PROSITE" id="PS51266"/>
    </source>
</evidence>
<evidence type="ECO:0000256" key="2">
    <source>
        <dbReference type="ARBA" id="ARBA00022771"/>
    </source>
</evidence>
<gene>
    <name evidence="7" type="ORF">HETSPECPRED_006986</name>
</gene>
<feature type="compositionally biased region" description="Basic and acidic residues" evidence="5">
    <location>
        <begin position="94"/>
        <end position="103"/>
    </location>
</feature>
<accession>A0A8H3EQ22</accession>
<feature type="domain" description="CHY-type" evidence="6">
    <location>
        <begin position="563"/>
        <end position="630"/>
    </location>
</feature>
<evidence type="ECO:0000313" key="7">
    <source>
        <dbReference type="EMBL" id="CAF9906891.1"/>
    </source>
</evidence>
<evidence type="ECO:0000256" key="4">
    <source>
        <dbReference type="PROSITE-ProRule" id="PRU00601"/>
    </source>
</evidence>
<keyword evidence="8" id="KW-1185">Reference proteome</keyword>
<feature type="compositionally biased region" description="Basic residues" evidence="5">
    <location>
        <begin position="689"/>
        <end position="698"/>
    </location>
</feature>
<evidence type="ECO:0000256" key="3">
    <source>
        <dbReference type="ARBA" id="ARBA00022833"/>
    </source>
</evidence>
<keyword evidence="2 4" id="KW-0863">Zinc-finger</keyword>
<dbReference type="Proteomes" id="UP000664521">
    <property type="component" value="Unassembled WGS sequence"/>
</dbReference>
<dbReference type="SUPFAM" id="SSF161219">
    <property type="entry name" value="CHY zinc finger-like"/>
    <property type="match status" value="1"/>
</dbReference>
<feature type="compositionally biased region" description="Polar residues" evidence="5">
    <location>
        <begin position="57"/>
        <end position="75"/>
    </location>
</feature>
<sequence>MYLTKHSHYRSLGCRARDACPFLHDSTRLAELPEELTSKPKTQPRYGTKLMERGSDPNESSSTAPQRSVSQSQAGSRYVPPTIDKSRIVQRPTPRAELDDPREFQVQQLRRRFSPTEKTEDSGTAFTFIMKPSDPDFPFDMESLECVLHVPLSFPHDKKPHIDIKNKDMGRGFQINVERGFDRLVEQSPQSSLLGIMNTLNKQLETLLTEQKAETIKILPNFTPTRPSQSKARQHSLPLEPKQSVVESSATYRPQQMKDAEARRLAETLQLEARLGRLPLFSKSSDGLAYNVPIQPRQHEDLPVPLQAVKAVKLLVPSLYPLQNCRIEVQGVDRDAAKKTEKNFERRAKESLEVTLMGHVNYLAQNMHLFATEPEPAEELPTLERQVVEPMNMPLADQQTDSSAFLTEENDDRSHIQVIPRPPEWHVDEEGSSGSNYSDSYDSGDEFTDNEHGNHVLEAVLEGPERGVSLSFPLLELYGIELLELTSFYFIPTCSECSTALPAPGVVSVRGESSMALCRECHRKMTFKVPDIKFLRVSASTETNAAPPRKRPKEKLGIVTGQELPRRGRCTHYGKSYRWFRFSCCSKVFACDKCHDEGTDHPNEHANRMICGFVGGPFAAFITPIRHAPPVLRHVSAVSILKIHRCSREQNYRPEDCGICHAMLVGKKASGFWEGGRGTRDKARMSRKDPRKYKRRGGTKVGSQGLGGQSFKPRAAK</sequence>
<dbReference type="PROSITE" id="PS51266">
    <property type="entry name" value="ZF_CHY"/>
    <property type="match status" value="1"/>
</dbReference>
<dbReference type="OrthoDB" id="10253329at2759"/>